<dbReference type="OrthoDB" id="4180363at2759"/>
<dbReference type="Pfam" id="PF22848">
    <property type="entry name" value="ASD1_dom"/>
    <property type="match status" value="1"/>
</dbReference>
<keyword evidence="6 10" id="KW-0378">Hydrolase</keyword>
<dbReference type="GO" id="GO:0046556">
    <property type="term" value="F:alpha-L-arabinofuranosidase activity"/>
    <property type="evidence" value="ECO:0007669"/>
    <property type="project" value="UniProtKB-EC"/>
</dbReference>
<evidence type="ECO:0000256" key="1">
    <source>
        <dbReference type="ARBA" id="ARBA00001462"/>
    </source>
</evidence>
<sequence length="663" mass="74053">MSLKSLISLLFLAGSSLGAAIEPRAEEPAHPAGLAWWNGQPAPFPYADQEVNLNVKPNGGNKSHPLFWGIMFEDINHSGDGGIHGQLLMNNGFQGVNPGLTAWKGVNGAKISQDKETPLTSAITSTLKIKVPKDTDEDLVGAANTGYNGMPVRKEKYNNYFWMKGSYKGPVTVRLVGSVNQVVYGSQEVQVDSSDDKFTYYETCFTPEDSLDGNNEWQFLVDPKKAAGQSIHLGLPQLFPPTFKNRKNGLRKDIGEFVNELHPRFLRFPGGNNMEGNTPEGRWKWNETIGPVENRPGRQGTWGYANTDALGLHEYFEWCEDMNMEPVLGVWVGATIGGPVIEGEALKPYVDDVLKELEYILSDKDTSELGKLRAQNGHPEPFKLHYVEVGNEDWLMGCEQYPSRYKMAYDALHAKFPNLTYISSVPKFDPKCYPKLNSDVIEDLHHYLPPDDMVAHFNEFDNWKGRLMVGEYASTTNNDGTYTRFSTMQGACAEAVYMIAMERNSDRIEMTCYAPFFEHLDMNQWKPNMIVYDNAPNTLTGSISYYVQKLFSNHAGEETLPVDANAQFGPLYWSATKSGNKHIVKVANYGEKRIVTNINIPGNPANATVDIIASDDIMQRGPLIFNSPLAVKVQTRTLPLEKKQSGEFILDLPPWAVAAVYTE</sequence>
<dbReference type="UniPathway" id="UPA00667"/>
<dbReference type="SMART" id="SM00813">
    <property type="entry name" value="Alpha-L-AF_C"/>
    <property type="match status" value="1"/>
</dbReference>
<proteinExistence type="inferred from homology"/>
<dbReference type="Proteomes" id="UP000242877">
    <property type="component" value="Unassembled WGS sequence"/>
</dbReference>
<dbReference type="InterPro" id="IPR051563">
    <property type="entry name" value="Glycosyl_Hydrolase_51"/>
</dbReference>
<evidence type="ECO:0000313" key="10">
    <source>
        <dbReference type="EMBL" id="KZZ98181.1"/>
    </source>
</evidence>
<dbReference type="Gene3D" id="3.20.20.80">
    <property type="entry name" value="Glycosidases"/>
    <property type="match status" value="1"/>
</dbReference>
<evidence type="ECO:0000313" key="11">
    <source>
        <dbReference type="Proteomes" id="UP000242877"/>
    </source>
</evidence>
<dbReference type="InterPro" id="IPR017853">
    <property type="entry name" value="GH"/>
</dbReference>
<comment type="pathway">
    <text evidence="2">Glycan metabolism; L-arabinan degradation.</text>
</comment>
<evidence type="ECO:0000256" key="3">
    <source>
        <dbReference type="ARBA" id="ARBA00007186"/>
    </source>
</evidence>
<dbReference type="InterPro" id="IPR010720">
    <property type="entry name" value="Alpha-L-AF_C"/>
</dbReference>
<evidence type="ECO:0000256" key="7">
    <source>
        <dbReference type="ARBA" id="ARBA00023180"/>
    </source>
</evidence>
<dbReference type="PANTHER" id="PTHR31776:SF0">
    <property type="entry name" value="ALPHA-L-ARABINOFURANOSIDASE 1"/>
    <property type="match status" value="1"/>
</dbReference>
<comment type="similarity">
    <text evidence="3">Belongs to the glycosyl hydrolase 51 family.</text>
</comment>
<dbReference type="Pfam" id="PF06964">
    <property type="entry name" value="Alpha-L-AF_C"/>
    <property type="match status" value="1"/>
</dbReference>
<feature type="domain" description="Alpha-L-arabinofuranosidase C-terminal" evidence="9">
    <location>
        <begin position="470"/>
        <end position="656"/>
    </location>
</feature>
<feature type="signal peptide" evidence="8">
    <location>
        <begin position="1"/>
        <end position="18"/>
    </location>
</feature>
<evidence type="ECO:0000256" key="6">
    <source>
        <dbReference type="ARBA" id="ARBA00022801"/>
    </source>
</evidence>
<name>A0A168DW69_9EURO</name>
<keyword evidence="11" id="KW-1185">Reference proteome</keyword>
<keyword evidence="7" id="KW-0325">Glycoprotein</keyword>
<evidence type="ECO:0000256" key="8">
    <source>
        <dbReference type="SAM" id="SignalP"/>
    </source>
</evidence>
<dbReference type="EMBL" id="AZGZ01000001">
    <property type="protein sequence ID" value="KZZ98181.1"/>
    <property type="molecule type" value="Genomic_DNA"/>
</dbReference>
<dbReference type="AlphaFoldDB" id="A0A168DW69"/>
<evidence type="ECO:0000256" key="5">
    <source>
        <dbReference type="ARBA" id="ARBA00022729"/>
    </source>
</evidence>
<reference evidence="10 11" key="1">
    <citation type="journal article" date="2016" name="Genome Biol. Evol.">
        <title>Divergent and convergent evolution of fungal pathogenicity.</title>
        <authorList>
            <person name="Shang Y."/>
            <person name="Xiao G."/>
            <person name="Zheng P."/>
            <person name="Cen K."/>
            <person name="Zhan S."/>
            <person name="Wang C."/>
        </authorList>
    </citation>
    <scope>NUCLEOTIDE SEQUENCE [LARGE SCALE GENOMIC DNA]</scope>
    <source>
        <strain evidence="10 11">ARSEF 7405</strain>
    </source>
</reference>
<comment type="catalytic activity">
    <reaction evidence="1">
        <text>Hydrolysis of terminal non-reducing alpha-L-arabinofuranoside residues in alpha-L-arabinosides.</text>
        <dbReference type="EC" id="3.2.1.55"/>
    </reaction>
</comment>
<feature type="chain" id="PRO_5007896382" description="non-reducing end alpha-L-arabinofuranosidase" evidence="8">
    <location>
        <begin position="19"/>
        <end position="663"/>
    </location>
</feature>
<dbReference type="InterPro" id="IPR055235">
    <property type="entry name" value="ASD1_cat"/>
</dbReference>
<keyword evidence="5 8" id="KW-0732">Signal</keyword>
<evidence type="ECO:0000259" key="9">
    <source>
        <dbReference type="SMART" id="SM00813"/>
    </source>
</evidence>
<organism evidence="10 11">
    <name type="scientific">Ascosphaera apis ARSEF 7405</name>
    <dbReference type="NCBI Taxonomy" id="392613"/>
    <lineage>
        <taxon>Eukaryota</taxon>
        <taxon>Fungi</taxon>
        <taxon>Dikarya</taxon>
        <taxon>Ascomycota</taxon>
        <taxon>Pezizomycotina</taxon>
        <taxon>Eurotiomycetes</taxon>
        <taxon>Eurotiomycetidae</taxon>
        <taxon>Onygenales</taxon>
        <taxon>Ascosphaeraceae</taxon>
        <taxon>Ascosphaera</taxon>
    </lineage>
</organism>
<dbReference type="EC" id="3.2.1.55" evidence="4"/>
<evidence type="ECO:0000256" key="2">
    <source>
        <dbReference type="ARBA" id="ARBA00004834"/>
    </source>
</evidence>
<evidence type="ECO:0000256" key="4">
    <source>
        <dbReference type="ARBA" id="ARBA00012670"/>
    </source>
</evidence>
<dbReference type="SUPFAM" id="SSF51445">
    <property type="entry name" value="(Trans)glycosidases"/>
    <property type="match status" value="1"/>
</dbReference>
<dbReference type="GO" id="GO:0046373">
    <property type="term" value="P:L-arabinose metabolic process"/>
    <property type="evidence" value="ECO:0007669"/>
    <property type="project" value="InterPro"/>
</dbReference>
<comment type="caution">
    <text evidence="10">The sequence shown here is derived from an EMBL/GenBank/DDBJ whole genome shotgun (WGS) entry which is preliminary data.</text>
</comment>
<gene>
    <name evidence="10" type="ORF">AAP_00442</name>
</gene>
<dbReference type="PANTHER" id="PTHR31776">
    <property type="entry name" value="ALPHA-L-ARABINOFURANOSIDASE 1"/>
    <property type="match status" value="1"/>
</dbReference>
<protein>
    <recommendedName>
        <fullName evidence="4">non-reducing end alpha-L-arabinofuranosidase</fullName>
        <ecNumber evidence="4">3.2.1.55</ecNumber>
    </recommendedName>
</protein>
<accession>A0A168DW69</accession>
<dbReference type="GO" id="GO:0031222">
    <property type="term" value="P:arabinan catabolic process"/>
    <property type="evidence" value="ECO:0007669"/>
    <property type="project" value="UniProtKB-UniPathway"/>
</dbReference>
<dbReference type="VEuPathDB" id="FungiDB:AAP_00442"/>
<dbReference type="Gene3D" id="2.60.120.260">
    <property type="entry name" value="Galactose-binding domain-like"/>
    <property type="match status" value="1"/>
</dbReference>